<keyword evidence="3" id="KW-1185">Reference proteome</keyword>
<feature type="region of interest" description="Disordered" evidence="1">
    <location>
        <begin position="1"/>
        <end position="36"/>
    </location>
</feature>
<dbReference type="RefSeq" id="XP_041216866.1">
    <property type="nucleotide sequence ID" value="XM_041368797.1"/>
</dbReference>
<evidence type="ECO:0000313" key="3">
    <source>
        <dbReference type="Proteomes" id="UP001195769"/>
    </source>
</evidence>
<dbReference type="GeneID" id="64663095"/>
<dbReference type="AlphaFoldDB" id="A0AAD4DP12"/>
<name>A0AAD4DP12_9AGAM</name>
<reference evidence="2" key="1">
    <citation type="journal article" date="2020" name="New Phytol.">
        <title>Comparative genomics reveals dynamic genome evolution in host specialist ectomycorrhizal fungi.</title>
        <authorList>
            <person name="Lofgren L.A."/>
            <person name="Nguyen N.H."/>
            <person name="Vilgalys R."/>
            <person name="Ruytinx J."/>
            <person name="Liao H.L."/>
            <person name="Branco S."/>
            <person name="Kuo A."/>
            <person name="LaButti K."/>
            <person name="Lipzen A."/>
            <person name="Andreopoulos W."/>
            <person name="Pangilinan J."/>
            <person name="Riley R."/>
            <person name="Hundley H."/>
            <person name="Na H."/>
            <person name="Barry K."/>
            <person name="Grigoriev I.V."/>
            <person name="Stajich J.E."/>
            <person name="Kennedy P.G."/>
        </authorList>
    </citation>
    <scope>NUCLEOTIDE SEQUENCE</scope>
    <source>
        <strain evidence="2">FC203</strain>
    </source>
</reference>
<protein>
    <submittedName>
        <fullName evidence="2">Uncharacterized protein</fullName>
    </submittedName>
</protein>
<organism evidence="2 3">
    <name type="scientific">Suillus fuscotomentosus</name>
    <dbReference type="NCBI Taxonomy" id="1912939"/>
    <lineage>
        <taxon>Eukaryota</taxon>
        <taxon>Fungi</taxon>
        <taxon>Dikarya</taxon>
        <taxon>Basidiomycota</taxon>
        <taxon>Agaricomycotina</taxon>
        <taxon>Agaricomycetes</taxon>
        <taxon>Agaricomycetidae</taxon>
        <taxon>Boletales</taxon>
        <taxon>Suillineae</taxon>
        <taxon>Suillaceae</taxon>
        <taxon>Suillus</taxon>
    </lineage>
</organism>
<sequence length="160" mass="18065">MDSLDPTTHAIPHGRRYHLQASSGTEMMSVSAQEPTSEREQWKVVFAAGDSKKRKAEDKDTDEVIVVANKKRKLKSDVDKEPTGVIYAANLSELEPTSRDILQGIQDLSRRLDLLMANEWVEALEVRVGSVETNLLKWLDELEQRLNECDAQWKSSKSLG</sequence>
<evidence type="ECO:0000256" key="1">
    <source>
        <dbReference type="SAM" id="MobiDB-lite"/>
    </source>
</evidence>
<evidence type="ECO:0000313" key="2">
    <source>
        <dbReference type="EMBL" id="KAG1887462.1"/>
    </source>
</evidence>
<feature type="compositionally biased region" description="Polar residues" evidence="1">
    <location>
        <begin position="20"/>
        <end position="35"/>
    </location>
</feature>
<dbReference type="Proteomes" id="UP001195769">
    <property type="component" value="Unassembled WGS sequence"/>
</dbReference>
<comment type="caution">
    <text evidence="2">The sequence shown here is derived from an EMBL/GenBank/DDBJ whole genome shotgun (WGS) entry which is preliminary data.</text>
</comment>
<proteinExistence type="predicted"/>
<accession>A0AAD4DP12</accession>
<dbReference type="EMBL" id="JABBWK010000210">
    <property type="protein sequence ID" value="KAG1887462.1"/>
    <property type="molecule type" value="Genomic_DNA"/>
</dbReference>
<gene>
    <name evidence="2" type="ORF">F5891DRAFT_1199925</name>
</gene>